<dbReference type="InterPro" id="IPR043831">
    <property type="entry name" value="DUF5808"/>
</dbReference>
<dbReference type="RefSeq" id="WP_161595747.1">
    <property type="nucleotide sequence ID" value="NZ_CP045032.1"/>
</dbReference>
<sequence length="376" mass="40972" precursor="true">MASAVFPLTLVAMIVALTATIAFTPTISTPTTPLGVRVPKNHLDDPAVTRALRNFRRIVLVTGAIAVLVTLAAWNQPIIASLTTFIVVAGSLFAYVSPRKGIIAAKQQGRWFDDIETIIAGRVAQSRFPQKLRELTTPRFPWIWVLGSLLAISASVVFVLTHWSEIPDVIPTHWNGSMEADAWSEKSVGSVFFATWVGLGMLALLAGVASTIQWAHVHNRSDRSIKGSIRTAANLAGTNTALGVLIFMLCVPTAFLQVVSVVPQYMDLLPFAFTSLLICAALGSVIVLAIVYVTISRADDALQGIEFGDESELESPDNDKFYKLGMFYYNPDDPAVMVEKRFGTGIDFNYAHWQGKVFLTFVLLVLVGSLSLPFLL</sequence>
<feature type="transmembrane region" description="Helical" evidence="1">
    <location>
        <begin position="271"/>
        <end position="295"/>
    </location>
</feature>
<dbReference type="Pfam" id="PF19124">
    <property type="entry name" value="DUF5808"/>
    <property type="match status" value="1"/>
</dbReference>
<evidence type="ECO:0000313" key="4">
    <source>
        <dbReference type="EMBL" id="QFQ03166.1"/>
    </source>
</evidence>
<keyword evidence="1" id="KW-0472">Membrane</keyword>
<dbReference type="EMBL" id="CP045032">
    <property type="protein sequence ID" value="QFQ03166.1"/>
    <property type="molecule type" value="Genomic_DNA"/>
</dbReference>
<protein>
    <recommendedName>
        <fullName evidence="6">DUF1648 domain-containing protein</fullName>
    </recommendedName>
</protein>
<feature type="domain" description="DUF1648" evidence="2">
    <location>
        <begin position="154"/>
        <end position="193"/>
    </location>
</feature>
<dbReference type="Pfam" id="PF07853">
    <property type="entry name" value="DUF1648"/>
    <property type="match status" value="1"/>
</dbReference>
<reference evidence="5" key="1">
    <citation type="submission" date="2019-10" db="EMBL/GenBank/DDBJ databases">
        <title>Complete genome sequence of Corynebacterium urogenitalis DSM 108747, isolated from the genital tract of a cow.</title>
        <authorList>
            <person name="Ruckert C."/>
            <person name="Ballas P."/>
            <person name="Wagener K."/>
            <person name="Drillich M."/>
            <person name="Kaempfer P."/>
            <person name="Busse H.-J."/>
            <person name="Ehling-Schulz M."/>
        </authorList>
    </citation>
    <scope>NUCLEOTIDE SEQUENCE [LARGE SCALE GENOMIC DNA]</scope>
    <source>
        <strain evidence="5">LMM 1652</strain>
    </source>
</reference>
<dbReference type="Gene3D" id="1.20.1070.10">
    <property type="entry name" value="Rhodopsin 7-helix transmembrane proteins"/>
    <property type="match status" value="1"/>
</dbReference>
<feature type="transmembrane region" description="Helical" evidence="1">
    <location>
        <begin position="6"/>
        <end position="27"/>
    </location>
</feature>
<evidence type="ECO:0000259" key="2">
    <source>
        <dbReference type="Pfam" id="PF07853"/>
    </source>
</evidence>
<dbReference type="KEGG" id="cuo:CUROG_09110"/>
<accession>A0A5J6Z877</accession>
<feature type="transmembrane region" description="Helical" evidence="1">
    <location>
        <begin position="193"/>
        <end position="215"/>
    </location>
</feature>
<feature type="transmembrane region" description="Helical" evidence="1">
    <location>
        <begin position="140"/>
        <end position="163"/>
    </location>
</feature>
<proteinExistence type="predicted"/>
<feature type="transmembrane region" description="Helical" evidence="1">
    <location>
        <begin position="236"/>
        <end position="259"/>
    </location>
</feature>
<evidence type="ECO:0000259" key="3">
    <source>
        <dbReference type="Pfam" id="PF19124"/>
    </source>
</evidence>
<dbReference type="Proteomes" id="UP000326711">
    <property type="component" value="Chromosome"/>
</dbReference>
<feature type="transmembrane region" description="Helical" evidence="1">
    <location>
        <begin position="357"/>
        <end position="375"/>
    </location>
</feature>
<dbReference type="InterPro" id="IPR012867">
    <property type="entry name" value="DUF1648"/>
</dbReference>
<keyword evidence="1" id="KW-0812">Transmembrane</keyword>
<evidence type="ECO:0008006" key="6">
    <source>
        <dbReference type="Google" id="ProtNLM"/>
    </source>
</evidence>
<feature type="domain" description="DUF5808" evidence="3">
    <location>
        <begin position="331"/>
        <end position="356"/>
    </location>
</feature>
<keyword evidence="1" id="KW-1133">Transmembrane helix</keyword>
<dbReference type="AlphaFoldDB" id="A0A5J6Z877"/>
<evidence type="ECO:0000256" key="1">
    <source>
        <dbReference type="SAM" id="Phobius"/>
    </source>
</evidence>
<gene>
    <name evidence="4" type="ORF">CUROG_09110</name>
</gene>
<evidence type="ECO:0000313" key="5">
    <source>
        <dbReference type="Proteomes" id="UP000326711"/>
    </source>
</evidence>
<feature type="transmembrane region" description="Helical" evidence="1">
    <location>
        <begin position="55"/>
        <end position="72"/>
    </location>
</feature>
<name>A0A5J6Z877_9CORY</name>
<feature type="transmembrane region" description="Helical" evidence="1">
    <location>
        <begin position="78"/>
        <end position="96"/>
    </location>
</feature>
<organism evidence="4 5">
    <name type="scientific">Corynebacterium urogenitale</name>
    <dbReference type="NCBI Taxonomy" id="2487892"/>
    <lineage>
        <taxon>Bacteria</taxon>
        <taxon>Bacillati</taxon>
        <taxon>Actinomycetota</taxon>
        <taxon>Actinomycetes</taxon>
        <taxon>Mycobacteriales</taxon>
        <taxon>Corynebacteriaceae</taxon>
        <taxon>Corynebacterium</taxon>
    </lineage>
</organism>
<keyword evidence="5" id="KW-1185">Reference proteome</keyword>